<dbReference type="InterPro" id="IPR036249">
    <property type="entry name" value="Thioredoxin-like_sf"/>
</dbReference>
<evidence type="ECO:0000259" key="3">
    <source>
        <dbReference type="Pfam" id="PF00085"/>
    </source>
</evidence>
<evidence type="ECO:0000313" key="5">
    <source>
        <dbReference type="EMBL" id="KAE8979206.1"/>
    </source>
</evidence>
<dbReference type="EMBL" id="QXFW01002373">
    <property type="protein sequence ID" value="KAE8979206.1"/>
    <property type="molecule type" value="Genomic_DNA"/>
</dbReference>
<dbReference type="EMBL" id="QXFY01002067">
    <property type="protein sequence ID" value="KAE9303689.1"/>
    <property type="molecule type" value="Genomic_DNA"/>
</dbReference>
<sequence length="141" mass="15701">MTVRALTLLFAVALVVRAVEFEEEDDVLVLMQADGDATDEIKMTEQFAIRAFPTLNFFNVDVDAVKDYDGGRTSAEIEKWVAKKSGPAIKILESVKELMETKELNDVVLFVDVGAREGKSRTLLENLADADDQAMNMTFHV</sequence>
<comment type="caution">
    <text evidence="4">The sequence shown here is derived from an EMBL/GenBank/DDBJ whole genome shotgun (WGS) entry which is preliminary data.</text>
</comment>
<proteinExistence type="inferred from homology"/>
<dbReference type="EMBL" id="QXGF01002658">
    <property type="protein sequence ID" value="KAE8923867.1"/>
    <property type="molecule type" value="Genomic_DNA"/>
</dbReference>
<feature type="signal peptide" evidence="2">
    <location>
        <begin position="1"/>
        <end position="18"/>
    </location>
</feature>
<dbReference type="PANTHER" id="PTHR18929:SF240">
    <property type="entry name" value="PROTEIN DISULFIDE-ISOMERASE"/>
    <property type="match status" value="1"/>
</dbReference>
<evidence type="ECO:0000313" key="8">
    <source>
        <dbReference type="Proteomes" id="UP000460718"/>
    </source>
</evidence>
<feature type="chain" id="PRO_5033870734" description="Thioredoxin domain-containing protein" evidence="2">
    <location>
        <begin position="19"/>
        <end position="141"/>
    </location>
</feature>
<dbReference type="Proteomes" id="UP000460718">
    <property type="component" value="Unassembled WGS sequence"/>
</dbReference>
<accession>A0A6A3DVF9</accession>
<dbReference type="Gene3D" id="3.40.30.10">
    <property type="entry name" value="Glutaredoxin"/>
    <property type="match status" value="1"/>
</dbReference>
<evidence type="ECO:0000256" key="1">
    <source>
        <dbReference type="ARBA" id="ARBA00006347"/>
    </source>
</evidence>
<evidence type="ECO:0000313" key="6">
    <source>
        <dbReference type="EMBL" id="KAE9303689.1"/>
    </source>
</evidence>
<comment type="similarity">
    <text evidence="1">Belongs to the protein disulfide isomerase family.</text>
</comment>
<feature type="domain" description="Thioredoxin" evidence="3">
    <location>
        <begin position="35"/>
        <end position="82"/>
    </location>
</feature>
<dbReference type="GO" id="GO:0006457">
    <property type="term" value="P:protein folding"/>
    <property type="evidence" value="ECO:0007669"/>
    <property type="project" value="TreeGrafter"/>
</dbReference>
<evidence type="ECO:0000313" key="4">
    <source>
        <dbReference type="EMBL" id="KAE8923867.1"/>
    </source>
</evidence>
<evidence type="ECO:0000256" key="2">
    <source>
        <dbReference type="SAM" id="SignalP"/>
    </source>
</evidence>
<organism evidence="4 7">
    <name type="scientific">Phytophthora fragariae</name>
    <dbReference type="NCBI Taxonomy" id="53985"/>
    <lineage>
        <taxon>Eukaryota</taxon>
        <taxon>Sar</taxon>
        <taxon>Stramenopiles</taxon>
        <taxon>Oomycota</taxon>
        <taxon>Peronosporomycetes</taxon>
        <taxon>Peronosporales</taxon>
        <taxon>Peronosporaceae</taxon>
        <taxon>Phytophthora</taxon>
    </lineage>
</organism>
<evidence type="ECO:0000313" key="7">
    <source>
        <dbReference type="Proteomes" id="UP000429523"/>
    </source>
</evidence>
<dbReference type="GO" id="GO:0005783">
    <property type="term" value="C:endoplasmic reticulum"/>
    <property type="evidence" value="ECO:0007669"/>
    <property type="project" value="TreeGrafter"/>
</dbReference>
<dbReference type="Proteomes" id="UP000429523">
    <property type="component" value="Unassembled WGS sequence"/>
</dbReference>
<gene>
    <name evidence="6" type="ORF">PF008_g22158</name>
    <name evidence="4" type="ORF">PF009_g25888</name>
    <name evidence="5" type="ORF">PF011_g22944</name>
</gene>
<keyword evidence="2" id="KW-0732">Signal</keyword>
<protein>
    <recommendedName>
        <fullName evidence="3">Thioredoxin domain-containing protein</fullName>
    </recommendedName>
</protein>
<evidence type="ECO:0000313" key="9">
    <source>
        <dbReference type="Proteomes" id="UP000486351"/>
    </source>
</evidence>
<dbReference type="PANTHER" id="PTHR18929">
    <property type="entry name" value="PROTEIN DISULFIDE ISOMERASE"/>
    <property type="match status" value="1"/>
</dbReference>
<dbReference type="AlphaFoldDB" id="A0A6A3DVF9"/>
<dbReference type="GO" id="GO:0003756">
    <property type="term" value="F:protein disulfide isomerase activity"/>
    <property type="evidence" value="ECO:0007669"/>
    <property type="project" value="TreeGrafter"/>
</dbReference>
<dbReference type="Pfam" id="PF00085">
    <property type="entry name" value="Thioredoxin"/>
    <property type="match status" value="1"/>
</dbReference>
<name>A0A6A3DVF9_9STRA</name>
<dbReference type="Proteomes" id="UP000486351">
    <property type="component" value="Unassembled WGS sequence"/>
</dbReference>
<dbReference type="SUPFAM" id="SSF52833">
    <property type="entry name" value="Thioredoxin-like"/>
    <property type="match status" value="1"/>
</dbReference>
<dbReference type="InterPro" id="IPR013766">
    <property type="entry name" value="Thioredoxin_domain"/>
</dbReference>
<dbReference type="GO" id="GO:0034976">
    <property type="term" value="P:response to endoplasmic reticulum stress"/>
    <property type="evidence" value="ECO:0007669"/>
    <property type="project" value="TreeGrafter"/>
</dbReference>
<reference evidence="4 7" key="1">
    <citation type="submission" date="2018-08" db="EMBL/GenBank/DDBJ databases">
        <title>Genomic investigation of the strawberry pathogen Phytophthora fragariae indicates pathogenicity is determined by transcriptional variation in three key races.</title>
        <authorList>
            <person name="Adams T.M."/>
            <person name="Armitage A.D."/>
            <person name="Sobczyk M.K."/>
            <person name="Bates H.J."/>
            <person name="Dunwell J.M."/>
            <person name="Nellist C.F."/>
            <person name="Harrison R.J."/>
        </authorList>
    </citation>
    <scope>NUCLEOTIDE SEQUENCE [LARGE SCALE GENOMIC DNA]</scope>
    <source>
        <strain evidence="6 9">NOV-77</strain>
        <strain evidence="4 7">NOV-9</strain>
        <strain evidence="5 8">SCRP245</strain>
    </source>
</reference>